<keyword evidence="4" id="KW-1185">Reference proteome</keyword>
<proteinExistence type="predicted"/>
<dbReference type="InterPro" id="IPR052815">
    <property type="entry name" value="PDCD2-like_regulator"/>
</dbReference>
<dbReference type="GO" id="GO:0005737">
    <property type="term" value="C:cytoplasm"/>
    <property type="evidence" value="ECO:0007669"/>
    <property type="project" value="InterPro"/>
</dbReference>
<dbReference type="EnsemblMetazoa" id="tetur24g01790.1">
    <property type="protein sequence ID" value="tetur24g01790.1"/>
    <property type="gene ID" value="tetur24g01790"/>
</dbReference>
<dbReference type="InterPro" id="IPR007320">
    <property type="entry name" value="PDCD2_C"/>
</dbReference>
<feature type="domain" description="Programmed cell death protein 2 C-terminal" evidence="2">
    <location>
        <begin position="226"/>
        <end position="331"/>
    </location>
</feature>
<evidence type="ECO:0000313" key="3">
    <source>
        <dbReference type="EnsemblMetazoa" id="tetur24g01790.1"/>
    </source>
</evidence>
<accession>T1KWI8</accession>
<dbReference type="EMBL" id="CAEY01000644">
    <property type="status" value="NOT_ANNOTATED_CDS"/>
    <property type="molecule type" value="Genomic_DNA"/>
</dbReference>
<feature type="region of interest" description="Disordered" evidence="1">
    <location>
        <begin position="122"/>
        <end position="142"/>
    </location>
</feature>
<dbReference type="KEGG" id="tut:107367885"/>
<reference evidence="4" key="1">
    <citation type="submission" date="2011-08" db="EMBL/GenBank/DDBJ databases">
        <authorList>
            <person name="Rombauts S."/>
        </authorList>
    </citation>
    <scope>NUCLEOTIDE SEQUENCE</scope>
    <source>
        <strain evidence="4">London</strain>
    </source>
</reference>
<gene>
    <name evidence="3" type="primary">107367885</name>
</gene>
<name>T1KWI8_TETUR</name>
<dbReference type="STRING" id="32264.T1KWI8"/>
<reference evidence="3" key="2">
    <citation type="submission" date="2015-06" db="UniProtKB">
        <authorList>
            <consortium name="EnsemblMetazoa"/>
        </authorList>
    </citation>
    <scope>IDENTIFICATION</scope>
</reference>
<dbReference type="Pfam" id="PF04194">
    <property type="entry name" value="PDCD2_C"/>
    <property type="match status" value="1"/>
</dbReference>
<organism evidence="3 4">
    <name type="scientific">Tetranychus urticae</name>
    <name type="common">Two-spotted spider mite</name>
    <dbReference type="NCBI Taxonomy" id="32264"/>
    <lineage>
        <taxon>Eukaryota</taxon>
        <taxon>Metazoa</taxon>
        <taxon>Ecdysozoa</taxon>
        <taxon>Arthropoda</taxon>
        <taxon>Chelicerata</taxon>
        <taxon>Arachnida</taxon>
        <taxon>Acari</taxon>
        <taxon>Acariformes</taxon>
        <taxon>Trombidiformes</taxon>
        <taxon>Prostigmata</taxon>
        <taxon>Eleutherengona</taxon>
        <taxon>Raphignathae</taxon>
        <taxon>Tetranychoidea</taxon>
        <taxon>Tetranychidae</taxon>
        <taxon>Tetranychus</taxon>
    </lineage>
</organism>
<dbReference type="OMA" id="EECALVQ"/>
<dbReference type="AlphaFoldDB" id="T1KWI8"/>
<evidence type="ECO:0000313" key="4">
    <source>
        <dbReference type="Proteomes" id="UP000015104"/>
    </source>
</evidence>
<feature type="compositionally biased region" description="Acidic residues" evidence="1">
    <location>
        <begin position="127"/>
        <end position="136"/>
    </location>
</feature>
<evidence type="ECO:0000256" key="1">
    <source>
        <dbReference type="SAM" id="MobiDB-lite"/>
    </source>
</evidence>
<dbReference type="PANTHER" id="PTHR46421">
    <property type="entry name" value="PROGRAMMED CELL DEATH PROTEIN 2-LIKE"/>
    <property type="match status" value="1"/>
</dbReference>
<protein>
    <recommendedName>
        <fullName evidence="2">Programmed cell death protein 2 C-terminal domain-containing protein</fullName>
    </recommendedName>
</protein>
<dbReference type="HOGENOM" id="CLU_034893_0_0_1"/>
<dbReference type="OrthoDB" id="366284at2759"/>
<evidence type="ECO:0000259" key="2">
    <source>
        <dbReference type="Pfam" id="PF04194"/>
    </source>
</evidence>
<dbReference type="eggNOG" id="KOG2061">
    <property type="taxonomic scope" value="Eukaryota"/>
</dbReference>
<dbReference type="PANTHER" id="PTHR46421:SF1">
    <property type="entry name" value="PROGRAMMED CELL DEATH PROTEIN 2-LIKE"/>
    <property type="match status" value="1"/>
</dbReference>
<dbReference type="GO" id="GO:0006915">
    <property type="term" value="P:apoptotic process"/>
    <property type="evidence" value="ECO:0007669"/>
    <property type="project" value="TreeGrafter"/>
</dbReference>
<dbReference type="Proteomes" id="UP000015104">
    <property type="component" value="Unassembled WGS sequence"/>
</dbReference>
<sequence>MAHASALVLLGFVDQPIPDESKVEWHTNKIGGKPSFPESIDDGMLINLINDQLICRKCSSMCSLICQIQCSVDESPAFRVIYVFACLQEKCNYFAVTRLMHESQSSVGNQITTHSKHHQIWDTSGWSDDEDNENGEDSNNLFSSSEINRLENSKDTNWKCKFLPKSFDNSLNFKPYYINVENIDDLKSSKLYLTKKELKYCQDEPLTNEDGEKYENPELSTIFGNDKIAYKFYKKLRDFPKQVIRYSWQGQPLLNRSNLNYAIEACENCGSSRKFEFQLMPALISKLNFPPSPSSQSSVDLNYGTVLIYTCSNNCDSKALSEEKCIFLEEVDENVINKK</sequence>